<dbReference type="InterPro" id="IPR036663">
    <property type="entry name" value="Fumarylacetoacetase_C_sf"/>
</dbReference>
<dbReference type="EMBL" id="MBFE02000002">
    <property type="protein sequence ID" value="MUO40783.1"/>
    <property type="molecule type" value="Genomic_DNA"/>
</dbReference>
<accession>A0ABD6HBD0</accession>
<comment type="caution">
    <text evidence="2">The sequence shown here is derived from an EMBL/GenBank/DDBJ whole genome shotgun (WGS) entry which is preliminary data.</text>
</comment>
<gene>
    <name evidence="2" type="ORF">BBK91_018620</name>
    <name evidence="1" type="ORF">BBL17_003085</name>
</gene>
<dbReference type="AlphaFoldDB" id="A0ABD6HBD0"/>
<evidence type="ECO:0000313" key="3">
    <source>
        <dbReference type="Proteomes" id="UP000179454"/>
    </source>
</evidence>
<evidence type="ECO:0000313" key="2">
    <source>
        <dbReference type="EMBL" id="MUP11878.1"/>
    </source>
</evidence>
<dbReference type="Proteomes" id="UP000179536">
    <property type="component" value="Unassembled WGS sequence"/>
</dbReference>
<dbReference type="RefSeq" id="WP_015914823.1">
    <property type="nucleotide sequence ID" value="NZ_MBFA02000012.1"/>
</dbReference>
<dbReference type="Proteomes" id="UP000179454">
    <property type="component" value="Unassembled WGS sequence"/>
</dbReference>
<evidence type="ECO:0000313" key="1">
    <source>
        <dbReference type="EMBL" id="MUO40783.1"/>
    </source>
</evidence>
<keyword evidence="3" id="KW-1185">Reference proteome</keyword>
<sequence>MATLSDFNRDGKRYVALNGVGDDQDQSILFDHVSSYDLIRSFVDANCNWSRVLESRKNQWKPSILPEADGLAYNPPGKPEDIRNCTVSAFGNTHKTINNSLSSQKDVDWFYKGNGTTVIGTDHPLISNLNSYGCGIEIEYAAVFMINAAGDPVYIGYTIANDFSDAEMRRRMPSLANLSKLATTSFGRFLFLAPIPTKTEIACTILRHGKPAWRVNGQLGSEAMKYSFSYLNELLFQNQSIKGDAYTIHYMLLGASISSNKAEFDMKHSDIILVHDEDNNVILRNEYIDEAIVCACC</sequence>
<proteinExistence type="predicted"/>
<reference evidence="3 4" key="1">
    <citation type="submission" date="2019-11" db="EMBL/GenBank/DDBJ databases">
        <title>Whole-genome sequencing of Allorhizobium vitis.</title>
        <authorList>
            <person name="Gan H.M."/>
            <person name="Savka M.A."/>
        </authorList>
    </citation>
    <scope>NUCLEOTIDE SEQUENCE [LARGE SCALE GENOMIC DNA]</scope>
    <source>
        <strain evidence="2 4">RF2/1</strain>
        <strain evidence="1 3">T1/7</strain>
    </source>
</reference>
<dbReference type="Gene3D" id="3.90.850.10">
    <property type="entry name" value="Fumarylacetoacetase-like, C-terminal domain"/>
    <property type="match status" value="1"/>
</dbReference>
<organism evidence="2 4">
    <name type="scientific">Agrobacterium vitis</name>
    <name type="common">Rhizobium vitis</name>
    <dbReference type="NCBI Taxonomy" id="373"/>
    <lineage>
        <taxon>Bacteria</taxon>
        <taxon>Pseudomonadati</taxon>
        <taxon>Pseudomonadota</taxon>
        <taxon>Alphaproteobacteria</taxon>
        <taxon>Hyphomicrobiales</taxon>
        <taxon>Rhizobiaceae</taxon>
        <taxon>Rhizobium/Agrobacterium group</taxon>
        <taxon>Agrobacterium</taxon>
    </lineage>
</organism>
<protein>
    <submittedName>
        <fullName evidence="2">Uncharacterized protein</fullName>
    </submittedName>
</protein>
<evidence type="ECO:0000313" key="4">
    <source>
        <dbReference type="Proteomes" id="UP000179536"/>
    </source>
</evidence>
<dbReference type="EMBL" id="MBFA02000012">
    <property type="protein sequence ID" value="MUP11878.1"/>
    <property type="molecule type" value="Genomic_DNA"/>
</dbReference>
<name>A0ABD6HBD0_AGRVI</name>